<organism evidence="2 3">
    <name type="scientific">Bifidobacterium gallicum DSM 20093 = LMG 11596</name>
    <dbReference type="NCBI Taxonomy" id="561180"/>
    <lineage>
        <taxon>Bacteria</taxon>
        <taxon>Bacillati</taxon>
        <taxon>Actinomycetota</taxon>
        <taxon>Actinomycetes</taxon>
        <taxon>Bifidobacteriales</taxon>
        <taxon>Bifidobacteriaceae</taxon>
        <taxon>Bifidobacterium</taxon>
    </lineage>
</organism>
<dbReference type="Proteomes" id="UP000029074">
    <property type="component" value="Unassembled WGS sequence"/>
</dbReference>
<feature type="compositionally biased region" description="Polar residues" evidence="1">
    <location>
        <begin position="255"/>
        <end position="267"/>
    </location>
</feature>
<evidence type="ECO:0000313" key="3">
    <source>
        <dbReference type="Proteomes" id="UP000029074"/>
    </source>
</evidence>
<comment type="caution">
    <text evidence="2">The sequence shown here is derived from an EMBL/GenBank/DDBJ whole genome shotgun (WGS) entry which is preliminary data.</text>
</comment>
<keyword evidence="3" id="KW-1185">Reference proteome</keyword>
<sequence>MIRKQALGGPPPASWRSTLGVKKIRFRTRLGTRSGTRCTAHDLQGADPTLVCPTIDGEKRVKSPSVTWPQTPHNVFATHCESFPPLFTAPSAASVRIPAHYTHYLATPLQLAQPPLRPPANTHPNSSPPPTTIPHHSTTRPSLRALQPIPPNPNPPNFLPPHQAKPHFPTPKPHLPLPARSGKLHFPPQNRISADQRGQERHASPLKTTPPLTSVVRETHLQRKTHIPARPPGRKPDGGGIDRNRDEVTPLGKQRASSQTRISSYQADQEKRTFRPKTAAPLTSPVRKTTLPHLKRISADQRGQERHASPLQNRIPSDQPNQGRHISVFQTASPLTNPVRKTALSSTKLHLR</sequence>
<feature type="compositionally biased region" description="Basic and acidic residues" evidence="1">
    <location>
        <begin position="297"/>
        <end position="308"/>
    </location>
</feature>
<accession>A0A087AKN3</accession>
<evidence type="ECO:0000256" key="1">
    <source>
        <dbReference type="SAM" id="MobiDB-lite"/>
    </source>
</evidence>
<feature type="compositionally biased region" description="Low complexity" evidence="1">
    <location>
        <begin position="112"/>
        <end position="125"/>
    </location>
</feature>
<evidence type="ECO:0000313" key="2">
    <source>
        <dbReference type="EMBL" id="KFI59333.1"/>
    </source>
</evidence>
<protein>
    <submittedName>
        <fullName evidence="2">Uncharacterized protein</fullName>
    </submittedName>
</protein>
<feature type="compositionally biased region" description="Pro residues" evidence="1">
    <location>
        <begin position="148"/>
        <end position="159"/>
    </location>
</feature>
<feature type="region of interest" description="Disordered" evidence="1">
    <location>
        <begin position="112"/>
        <end position="352"/>
    </location>
</feature>
<feature type="compositionally biased region" description="Low complexity" evidence="1">
    <location>
        <begin position="133"/>
        <end position="142"/>
    </location>
</feature>
<feature type="compositionally biased region" description="Basic and acidic residues" evidence="1">
    <location>
        <begin position="234"/>
        <end position="248"/>
    </location>
</feature>
<dbReference type="AlphaFoldDB" id="A0A087AKN3"/>
<reference evidence="2 3" key="1">
    <citation type="submission" date="2014-03" db="EMBL/GenBank/DDBJ databases">
        <title>Genomics of Bifidobacteria.</title>
        <authorList>
            <person name="Ventura M."/>
            <person name="Milani C."/>
            <person name="Lugli G.A."/>
        </authorList>
    </citation>
    <scope>NUCLEOTIDE SEQUENCE [LARGE SCALE GENOMIC DNA]</scope>
    <source>
        <strain evidence="2 3">LMG 11596</strain>
    </source>
</reference>
<proteinExistence type="predicted"/>
<gene>
    <name evidence="2" type="ORF">BGLCM_0442</name>
</gene>
<name>A0A087AKN3_9BIFI</name>
<dbReference type="EMBL" id="JGYW01000003">
    <property type="protein sequence ID" value="KFI59333.1"/>
    <property type="molecule type" value="Genomic_DNA"/>
</dbReference>
<feature type="compositionally biased region" description="Polar residues" evidence="1">
    <location>
        <begin position="310"/>
        <end position="336"/>
    </location>
</feature>
<feature type="compositionally biased region" description="Polar residues" evidence="1">
    <location>
        <begin position="343"/>
        <end position="352"/>
    </location>
</feature>